<gene>
    <name evidence="9" type="ORF">BCON_0304g00060</name>
</gene>
<keyword evidence="2 7" id="KW-0812">Transmembrane</keyword>
<keyword evidence="10" id="KW-1185">Reference proteome</keyword>
<feature type="transmembrane region" description="Helical" evidence="7">
    <location>
        <begin position="162"/>
        <end position="190"/>
    </location>
</feature>
<evidence type="ECO:0000313" key="10">
    <source>
        <dbReference type="Proteomes" id="UP000297527"/>
    </source>
</evidence>
<keyword evidence="3 7" id="KW-1133">Transmembrane helix</keyword>
<accession>A0A4Z1HPL5</accession>
<dbReference type="GO" id="GO:0016020">
    <property type="term" value="C:membrane"/>
    <property type="evidence" value="ECO:0007669"/>
    <property type="project" value="UniProtKB-SubCell"/>
</dbReference>
<evidence type="ECO:0000256" key="6">
    <source>
        <dbReference type="SAM" id="MobiDB-lite"/>
    </source>
</evidence>
<feature type="compositionally biased region" description="Basic and acidic residues" evidence="6">
    <location>
        <begin position="288"/>
        <end position="299"/>
    </location>
</feature>
<dbReference type="PANTHER" id="PTHR33048:SF155">
    <property type="entry name" value="INTEGRAL MEMBRANE PROTEIN"/>
    <property type="match status" value="1"/>
</dbReference>
<comment type="subcellular location">
    <subcellularLocation>
        <location evidence="1">Membrane</location>
        <topology evidence="1">Multi-pass membrane protein</topology>
    </subcellularLocation>
</comment>
<protein>
    <recommendedName>
        <fullName evidence="8">Rhodopsin domain-containing protein</fullName>
    </recommendedName>
</protein>
<evidence type="ECO:0000256" key="7">
    <source>
        <dbReference type="SAM" id="Phobius"/>
    </source>
</evidence>
<evidence type="ECO:0000256" key="4">
    <source>
        <dbReference type="ARBA" id="ARBA00023136"/>
    </source>
</evidence>
<evidence type="ECO:0000313" key="9">
    <source>
        <dbReference type="EMBL" id="TGO46857.1"/>
    </source>
</evidence>
<feature type="transmembrane region" description="Helical" evidence="7">
    <location>
        <begin position="118"/>
        <end position="142"/>
    </location>
</feature>
<feature type="transmembrane region" description="Helical" evidence="7">
    <location>
        <begin position="202"/>
        <end position="224"/>
    </location>
</feature>
<feature type="domain" description="Rhodopsin" evidence="8">
    <location>
        <begin position="26"/>
        <end position="261"/>
    </location>
</feature>
<evidence type="ECO:0000259" key="8">
    <source>
        <dbReference type="Pfam" id="PF20684"/>
    </source>
</evidence>
<dbReference type="InterPro" id="IPR049326">
    <property type="entry name" value="Rhodopsin_dom_fungi"/>
</dbReference>
<dbReference type="Pfam" id="PF20684">
    <property type="entry name" value="Fung_rhodopsin"/>
    <property type="match status" value="1"/>
</dbReference>
<dbReference type="EMBL" id="PQXN01000303">
    <property type="protein sequence ID" value="TGO46857.1"/>
    <property type="molecule type" value="Genomic_DNA"/>
</dbReference>
<evidence type="ECO:0000256" key="1">
    <source>
        <dbReference type="ARBA" id="ARBA00004141"/>
    </source>
</evidence>
<name>A0A4Z1HPL5_9HELO</name>
<reference evidence="9 10" key="1">
    <citation type="submission" date="2017-12" db="EMBL/GenBank/DDBJ databases">
        <title>Comparative genomics of Botrytis spp.</title>
        <authorList>
            <person name="Valero-Jimenez C.A."/>
            <person name="Tapia P."/>
            <person name="Veloso J."/>
            <person name="Silva-Moreno E."/>
            <person name="Staats M."/>
            <person name="Valdes J.H."/>
            <person name="Van Kan J.A.L."/>
        </authorList>
    </citation>
    <scope>NUCLEOTIDE SEQUENCE [LARGE SCALE GENOMIC DNA]</scope>
    <source>
        <strain evidence="9 10">MUCL11595</strain>
    </source>
</reference>
<dbReference type="OrthoDB" id="5429740at2759"/>
<dbReference type="Proteomes" id="UP000297527">
    <property type="component" value="Unassembled WGS sequence"/>
</dbReference>
<dbReference type="PANTHER" id="PTHR33048">
    <property type="entry name" value="PTH11-LIKE INTEGRAL MEMBRANE PROTEIN (AFU_ORTHOLOGUE AFUA_5G11245)"/>
    <property type="match status" value="1"/>
</dbReference>
<evidence type="ECO:0000256" key="2">
    <source>
        <dbReference type="ARBA" id="ARBA00022692"/>
    </source>
</evidence>
<sequence>MDMEGKNALLGTPVAFTILAVITVVIRFWMRIKHDARLGWDDWLMLVAMLDQIAARVLTTISIAYQFRNPPSLQDQVNALKYNYIAGPPQLTVSVIARLSVTVLLIRLFGVHRWLKRYLIVLMTILSLLTTAVIIISFAQITPVQAIWNPMIPVRKQWNKDVWLYFAVFNQTTSTISDITFVLFPAFIIWNLNMPRRQKFGLIFLLALSLFVMIMSILKTVWVVDSYHGSKTLEHYNQTAILTLGLLEGDMVIIMGCIPTFGRSLINANFSLLGPTILSYLGKLRSTRDASTGKDKTDKSYPTSSNPYENLELSSRRLPLNSDYSIGNKNSAETRTKAINQDRLVTEYEA</sequence>
<keyword evidence="4 7" id="KW-0472">Membrane</keyword>
<feature type="transmembrane region" description="Helical" evidence="7">
    <location>
        <begin position="12"/>
        <end position="30"/>
    </location>
</feature>
<comment type="caution">
    <text evidence="9">The sequence shown here is derived from an EMBL/GenBank/DDBJ whole genome shotgun (WGS) entry which is preliminary data.</text>
</comment>
<comment type="similarity">
    <text evidence="5">Belongs to the SAT4 family.</text>
</comment>
<feature type="transmembrane region" description="Helical" evidence="7">
    <location>
        <begin position="236"/>
        <end position="258"/>
    </location>
</feature>
<dbReference type="InterPro" id="IPR052337">
    <property type="entry name" value="SAT4-like"/>
</dbReference>
<proteinExistence type="inferred from homology"/>
<organism evidence="9 10">
    <name type="scientific">Botryotinia convoluta</name>
    <dbReference type="NCBI Taxonomy" id="54673"/>
    <lineage>
        <taxon>Eukaryota</taxon>
        <taxon>Fungi</taxon>
        <taxon>Dikarya</taxon>
        <taxon>Ascomycota</taxon>
        <taxon>Pezizomycotina</taxon>
        <taxon>Leotiomycetes</taxon>
        <taxon>Helotiales</taxon>
        <taxon>Sclerotiniaceae</taxon>
        <taxon>Botryotinia</taxon>
    </lineage>
</organism>
<dbReference type="AlphaFoldDB" id="A0A4Z1HPL5"/>
<evidence type="ECO:0000256" key="3">
    <source>
        <dbReference type="ARBA" id="ARBA00022989"/>
    </source>
</evidence>
<feature type="transmembrane region" description="Helical" evidence="7">
    <location>
        <begin position="85"/>
        <end position="106"/>
    </location>
</feature>
<feature type="region of interest" description="Disordered" evidence="6">
    <location>
        <begin position="288"/>
        <end position="314"/>
    </location>
</feature>
<evidence type="ECO:0000256" key="5">
    <source>
        <dbReference type="ARBA" id="ARBA00038359"/>
    </source>
</evidence>